<evidence type="ECO:0000259" key="4">
    <source>
        <dbReference type="Pfam" id="PF01425"/>
    </source>
</evidence>
<feature type="domain" description="Amidase" evidence="4">
    <location>
        <begin position="16"/>
        <end position="434"/>
    </location>
</feature>
<keyword evidence="6" id="KW-1185">Reference proteome</keyword>
<reference evidence="5" key="2">
    <citation type="submission" date="2020-09" db="EMBL/GenBank/DDBJ databases">
        <authorList>
            <person name="Sun Q."/>
            <person name="Zhou Y."/>
        </authorList>
    </citation>
    <scope>NUCLEOTIDE SEQUENCE</scope>
    <source>
        <strain evidence="5">CGMCC 1.12827</strain>
    </source>
</reference>
<dbReference type="Proteomes" id="UP000621454">
    <property type="component" value="Unassembled WGS sequence"/>
</dbReference>
<dbReference type="Gene3D" id="3.90.1300.10">
    <property type="entry name" value="Amidase signature (AS) domain"/>
    <property type="match status" value="1"/>
</dbReference>
<name>A0A916T6S5_9ACTN</name>
<evidence type="ECO:0000313" key="6">
    <source>
        <dbReference type="Proteomes" id="UP000621454"/>
    </source>
</evidence>
<dbReference type="GO" id="GO:0004040">
    <property type="term" value="F:amidase activity"/>
    <property type="evidence" value="ECO:0007669"/>
    <property type="project" value="UniProtKB-EC"/>
</dbReference>
<dbReference type="PROSITE" id="PS00571">
    <property type="entry name" value="AMIDASES"/>
    <property type="match status" value="1"/>
</dbReference>
<protein>
    <recommendedName>
        <fullName evidence="3">amidase</fullName>
        <ecNumber evidence="3">3.5.1.4</ecNumber>
    </recommendedName>
</protein>
<evidence type="ECO:0000256" key="3">
    <source>
        <dbReference type="ARBA" id="ARBA00012922"/>
    </source>
</evidence>
<evidence type="ECO:0000256" key="2">
    <source>
        <dbReference type="ARBA" id="ARBA00009199"/>
    </source>
</evidence>
<dbReference type="AlphaFoldDB" id="A0A916T6S5"/>
<dbReference type="PANTHER" id="PTHR11895">
    <property type="entry name" value="TRANSAMIDASE"/>
    <property type="match status" value="1"/>
</dbReference>
<dbReference type="InterPro" id="IPR036928">
    <property type="entry name" value="AS_sf"/>
</dbReference>
<dbReference type="NCBIfam" id="NF005899">
    <property type="entry name" value="PRK07869.1"/>
    <property type="match status" value="1"/>
</dbReference>
<gene>
    <name evidence="5" type="ORF">GCM10011489_22420</name>
</gene>
<evidence type="ECO:0000256" key="1">
    <source>
        <dbReference type="ARBA" id="ARBA00001311"/>
    </source>
</evidence>
<proteinExistence type="inferred from homology"/>
<accession>A0A916T6S5</accession>
<organism evidence="5 6">
    <name type="scientific">Gordonia jinhuaensis</name>
    <dbReference type="NCBI Taxonomy" id="1517702"/>
    <lineage>
        <taxon>Bacteria</taxon>
        <taxon>Bacillati</taxon>
        <taxon>Actinomycetota</taxon>
        <taxon>Actinomycetes</taxon>
        <taxon>Mycobacteriales</taxon>
        <taxon>Gordoniaceae</taxon>
        <taxon>Gordonia</taxon>
    </lineage>
</organism>
<dbReference type="InterPro" id="IPR020556">
    <property type="entry name" value="Amidase_CS"/>
</dbReference>
<reference evidence="5" key="1">
    <citation type="journal article" date="2014" name="Int. J. Syst. Evol. Microbiol.">
        <title>Complete genome sequence of Corynebacterium casei LMG S-19264T (=DSM 44701T), isolated from a smear-ripened cheese.</title>
        <authorList>
            <consortium name="US DOE Joint Genome Institute (JGI-PGF)"/>
            <person name="Walter F."/>
            <person name="Albersmeier A."/>
            <person name="Kalinowski J."/>
            <person name="Ruckert C."/>
        </authorList>
    </citation>
    <scope>NUCLEOTIDE SEQUENCE</scope>
    <source>
        <strain evidence="5">CGMCC 1.12827</strain>
    </source>
</reference>
<dbReference type="EMBL" id="BMGC01000014">
    <property type="protein sequence ID" value="GGB33833.1"/>
    <property type="molecule type" value="Genomic_DNA"/>
</dbReference>
<dbReference type="InterPro" id="IPR000120">
    <property type="entry name" value="Amidase"/>
</dbReference>
<dbReference type="InterPro" id="IPR023631">
    <property type="entry name" value="Amidase_dom"/>
</dbReference>
<comment type="similarity">
    <text evidence="2">Belongs to the amidase family.</text>
</comment>
<dbReference type="PANTHER" id="PTHR11895:SF7">
    <property type="entry name" value="GLUTAMYL-TRNA(GLN) AMIDOTRANSFERASE SUBUNIT A, MITOCHONDRIAL"/>
    <property type="match status" value="1"/>
</dbReference>
<dbReference type="Pfam" id="PF01425">
    <property type="entry name" value="Amidase"/>
    <property type="match status" value="1"/>
</dbReference>
<comment type="caution">
    <text evidence="5">The sequence shown here is derived from an EMBL/GenBank/DDBJ whole genome shotgun (WGS) entry which is preliminary data.</text>
</comment>
<dbReference type="EC" id="3.5.1.4" evidence="3"/>
<dbReference type="SUPFAM" id="SSF75304">
    <property type="entry name" value="Amidase signature (AS) enzymes"/>
    <property type="match status" value="1"/>
</dbReference>
<comment type="catalytic activity">
    <reaction evidence="1">
        <text>a monocarboxylic acid amide + H2O = a monocarboxylate + NH4(+)</text>
        <dbReference type="Rhea" id="RHEA:12020"/>
        <dbReference type="ChEBI" id="CHEBI:15377"/>
        <dbReference type="ChEBI" id="CHEBI:28938"/>
        <dbReference type="ChEBI" id="CHEBI:35757"/>
        <dbReference type="ChEBI" id="CHEBI:83628"/>
        <dbReference type="EC" id="3.5.1.4"/>
    </reaction>
</comment>
<evidence type="ECO:0000313" key="5">
    <source>
        <dbReference type="EMBL" id="GGB33833.1"/>
    </source>
</evidence>
<sequence length="469" mass="49506">MGVAAAIAAGDVSRTEVLEAALARIDAVEPELHAVAVDDRSAARHRDRGTHTAAGCFAGVPSVIKNNTAVAGIPTLHGSRAVPATPATHDEPFTTQFRATGATIVAASTLPAFGLTASTEFVDREPTRNPWDTDRSAGASSGGSAALVAAGAVPLAQGNDGGGSIRIPAAACGLVGLKPTRGRLAAAPQSRSMPIDLVCEGVLTRTVRDTARFLAEVERFAPARSLPRIGRVEAPSSRRLRIAVFTDPITGPLDADTRLGLSQTVSVLESLGHRLDPVDVPVGTEFVDQFTLYWGLMGFGIDHLGARLFGAGFDRTRLDPFTRELSRLFARNFYRLPTALRGLRRANARFLGLFADHDVILSPTLAHTPPPLGHLSPAGDFDTVFERLVRFLAFTPINNTSGAPGISLPLAWSATGVPIGMHFSARPGDERTLLEVAYELEEAVGVTLVCDARCTDTKGPVRDESHTGP</sequence>